<reference evidence="2" key="2">
    <citation type="submission" date="2021-04" db="EMBL/GenBank/DDBJ databases">
        <authorList>
            <person name="Gilroy R."/>
        </authorList>
    </citation>
    <scope>NUCLEOTIDE SEQUENCE</scope>
    <source>
        <strain evidence="2">ChiSxjej1B13-11774</strain>
    </source>
</reference>
<dbReference type="EMBL" id="DXBP01000029">
    <property type="protein sequence ID" value="HIZ41760.1"/>
    <property type="molecule type" value="Genomic_DNA"/>
</dbReference>
<feature type="transmembrane region" description="Helical" evidence="1">
    <location>
        <begin position="42"/>
        <end position="63"/>
    </location>
</feature>
<dbReference type="Pfam" id="PF05437">
    <property type="entry name" value="AzlD"/>
    <property type="match status" value="1"/>
</dbReference>
<organism evidence="2 3">
    <name type="scientific">Candidatus Gemmiger excrementigallinarum</name>
    <dbReference type="NCBI Taxonomy" id="2838609"/>
    <lineage>
        <taxon>Bacteria</taxon>
        <taxon>Bacillati</taxon>
        <taxon>Bacillota</taxon>
        <taxon>Clostridia</taxon>
        <taxon>Eubacteriales</taxon>
        <taxon>Gemmiger</taxon>
    </lineage>
</organism>
<accession>A0A9D2EQN7</accession>
<dbReference type="PIRSF" id="PIRSF003203">
    <property type="entry name" value="AzlD"/>
    <property type="match status" value="1"/>
</dbReference>
<evidence type="ECO:0000256" key="1">
    <source>
        <dbReference type="SAM" id="Phobius"/>
    </source>
</evidence>
<dbReference type="InterPro" id="IPR008407">
    <property type="entry name" value="Brnchd-chn_aa_trnsp_AzlD"/>
</dbReference>
<feature type="transmembrane region" description="Helical" evidence="1">
    <location>
        <begin position="6"/>
        <end position="30"/>
    </location>
</feature>
<gene>
    <name evidence="2" type="ORF">H9811_04255</name>
</gene>
<evidence type="ECO:0000313" key="2">
    <source>
        <dbReference type="EMBL" id="HIZ41760.1"/>
    </source>
</evidence>
<name>A0A9D2EQN7_9FIRM</name>
<keyword evidence="1" id="KW-0472">Membrane</keyword>
<sequence>MFGIDLHAAALVAVIAAVTMLLRFLPFFIFGGGRPTPRYVLYLARVLPCAIMAMLVVYCLRGADPLGPTHALPELLAGAAVVGLQLWRKNTLLSIAAGTALYMVLVQMVFAV</sequence>
<feature type="transmembrane region" description="Helical" evidence="1">
    <location>
        <begin position="69"/>
        <end position="87"/>
    </location>
</feature>
<keyword evidence="1" id="KW-0812">Transmembrane</keyword>
<protein>
    <submittedName>
        <fullName evidence="2">Branched-chain amino acid transporter permease</fullName>
    </submittedName>
</protein>
<comment type="caution">
    <text evidence="2">The sequence shown here is derived from an EMBL/GenBank/DDBJ whole genome shotgun (WGS) entry which is preliminary data.</text>
</comment>
<dbReference type="Proteomes" id="UP000824048">
    <property type="component" value="Unassembled WGS sequence"/>
</dbReference>
<reference evidence="2" key="1">
    <citation type="journal article" date="2021" name="PeerJ">
        <title>Extensive microbial diversity within the chicken gut microbiome revealed by metagenomics and culture.</title>
        <authorList>
            <person name="Gilroy R."/>
            <person name="Ravi A."/>
            <person name="Getino M."/>
            <person name="Pursley I."/>
            <person name="Horton D.L."/>
            <person name="Alikhan N.F."/>
            <person name="Baker D."/>
            <person name="Gharbi K."/>
            <person name="Hall N."/>
            <person name="Watson M."/>
            <person name="Adriaenssens E.M."/>
            <person name="Foster-Nyarko E."/>
            <person name="Jarju S."/>
            <person name="Secka A."/>
            <person name="Antonio M."/>
            <person name="Oren A."/>
            <person name="Chaudhuri R.R."/>
            <person name="La Ragione R."/>
            <person name="Hildebrand F."/>
            <person name="Pallen M.J."/>
        </authorList>
    </citation>
    <scope>NUCLEOTIDE SEQUENCE</scope>
    <source>
        <strain evidence="2">ChiSxjej1B13-11774</strain>
    </source>
</reference>
<keyword evidence="1" id="KW-1133">Transmembrane helix</keyword>
<proteinExistence type="predicted"/>
<dbReference type="AlphaFoldDB" id="A0A9D2EQN7"/>
<evidence type="ECO:0000313" key="3">
    <source>
        <dbReference type="Proteomes" id="UP000824048"/>
    </source>
</evidence>
<feature type="transmembrane region" description="Helical" evidence="1">
    <location>
        <begin position="92"/>
        <end position="110"/>
    </location>
</feature>